<dbReference type="InterPro" id="IPR008619">
    <property type="entry name" value="Filamentous_hemagglutn_rpt"/>
</dbReference>
<feature type="non-terminal residue" evidence="1">
    <location>
        <position position="1"/>
    </location>
</feature>
<dbReference type="InterPro" id="IPR010069">
    <property type="entry name" value="CdiA_FHA1_rpt"/>
</dbReference>
<protein>
    <submittedName>
        <fullName evidence="1">Uncharacterized protein</fullName>
    </submittedName>
</protein>
<dbReference type="Proteomes" id="UP000886689">
    <property type="component" value="Unassembled WGS sequence"/>
</dbReference>
<evidence type="ECO:0000313" key="1">
    <source>
        <dbReference type="EMBL" id="MBK8525526.1"/>
    </source>
</evidence>
<accession>A0A9D7K4C0</accession>
<reference evidence="1" key="1">
    <citation type="submission" date="2020-10" db="EMBL/GenBank/DDBJ databases">
        <title>Connecting structure to function with the recovery of over 1000 high-quality activated sludge metagenome-assembled genomes encoding full-length rRNA genes using long-read sequencing.</title>
        <authorList>
            <person name="Singleton C.M."/>
            <person name="Petriglieri F."/>
            <person name="Kristensen J.M."/>
            <person name="Kirkegaard R.H."/>
            <person name="Michaelsen T.Y."/>
            <person name="Andersen M.H."/>
            <person name="Karst S.M."/>
            <person name="Dueholm M.S."/>
            <person name="Nielsen P.H."/>
            <person name="Albertsen M."/>
        </authorList>
    </citation>
    <scope>NUCLEOTIDE SEQUENCE</scope>
    <source>
        <strain evidence="1">Hirt_18-Q3-R61-65_BATAC.395</strain>
    </source>
</reference>
<dbReference type="NCBIfam" id="TIGR01731">
    <property type="entry name" value="fil_hemag_20aa"/>
    <property type="match status" value="4"/>
</dbReference>
<comment type="caution">
    <text evidence="1">The sequence shown here is derived from an EMBL/GenBank/DDBJ whole genome shotgun (WGS) entry which is preliminary data.</text>
</comment>
<name>A0A9D7K4C0_9PROT</name>
<dbReference type="EMBL" id="JADJUC010000031">
    <property type="protein sequence ID" value="MBK8525526.1"/>
    <property type="molecule type" value="Genomic_DNA"/>
</dbReference>
<evidence type="ECO:0000313" key="2">
    <source>
        <dbReference type="Proteomes" id="UP000886689"/>
    </source>
</evidence>
<proteinExistence type="predicted"/>
<organism evidence="1 2">
    <name type="scientific">Candidatus Proximibacter danicus</name>
    <dbReference type="NCBI Taxonomy" id="2954365"/>
    <lineage>
        <taxon>Bacteria</taxon>
        <taxon>Pseudomonadati</taxon>
        <taxon>Pseudomonadota</taxon>
        <taxon>Betaproteobacteria</taxon>
        <taxon>Candidatus Proximibacter</taxon>
    </lineage>
</organism>
<dbReference type="AlphaFoldDB" id="A0A9D7K4C0"/>
<sequence>DATLTAGILDNRNSGQIATAGDLALSADTLVNDGGRVSAGHKLQATIAQGAGNAAGLIVAGTDLGLTAASLDNTAGTLGAVAGSLDANATGAIDNTAGRIEAAQNITSPAPGSPTPMAPWSAMRFPSTPAARRLAIPMVASLPTPR</sequence>
<dbReference type="Pfam" id="PF05594">
    <property type="entry name" value="Fil_haemagg"/>
    <property type="match status" value="1"/>
</dbReference>
<gene>
    <name evidence="1" type="ORF">IPL58_16715</name>
</gene>